<dbReference type="GO" id="GO:0016887">
    <property type="term" value="F:ATP hydrolysis activity"/>
    <property type="evidence" value="ECO:0007669"/>
    <property type="project" value="InterPro"/>
</dbReference>
<feature type="domain" description="ABC transporter" evidence="5">
    <location>
        <begin position="5"/>
        <end position="237"/>
    </location>
</feature>
<feature type="compositionally biased region" description="Acidic residues" evidence="4">
    <location>
        <begin position="340"/>
        <end position="352"/>
    </location>
</feature>
<keyword evidence="3 6" id="KW-0067">ATP-binding</keyword>
<keyword evidence="7" id="KW-1185">Reference proteome</keyword>
<dbReference type="InterPro" id="IPR027417">
    <property type="entry name" value="P-loop_NTPase"/>
</dbReference>
<evidence type="ECO:0000313" key="6">
    <source>
        <dbReference type="EMBL" id="QGK68550.1"/>
    </source>
</evidence>
<evidence type="ECO:0000259" key="5">
    <source>
        <dbReference type="PROSITE" id="PS50893"/>
    </source>
</evidence>
<dbReference type="EMBL" id="CP045929">
    <property type="protein sequence ID" value="QGK68550.1"/>
    <property type="molecule type" value="Genomic_DNA"/>
</dbReference>
<evidence type="ECO:0000256" key="2">
    <source>
        <dbReference type="ARBA" id="ARBA00022741"/>
    </source>
</evidence>
<feature type="compositionally biased region" description="Low complexity" evidence="4">
    <location>
        <begin position="254"/>
        <end position="264"/>
    </location>
</feature>
<proteinExistence type="predicted"/>
<feature type="compositionally biased region" description="Polar residues" evidence="4">
    <location>
        <begin position="373"/>
        <end position="385"/>
    </location>
</feature>
<dbReference type="KEGG" id="sace:GIY23_02345"/>
<gene>
    <name evidence="6" type="ORF">GIY23_02345</name>
</gene>
<evidence type="ECO:0000313" key="7">
    <source>
        <dbReference type="Proteomes" id="UP000371041"/>
    </source>
</evidence>
<dbReference type="InterPro" id="IPR003439">
    <property type="entry name" value="ABC_transporter-like_ATP-bd"/>
</dbReference>
<accession>A0A5Q3Q3Z9</accession>
<dbReference type="PROSITE" id="PS00211">
    <property type="entry name" value="ABC_TRANSPORTER_1"/>
    <property type="match status" value="1"/>
</dbReference>
<dbReference type="GO" id="GO:0005524">
    <property type="term" value="F:ATP binding"/>
    <property type="evidence" value="ECO:0007669"/>
    <property type="project" value="UniProtKB-KW"/>
</dbReference>
<evidence type="ECO:0000256" key="3">
    <source>
        <dbReference type="ARBA" id="ARBA00022840"/>
    </source>
</evidence>
<dbReference type="InterPro" id="IPR003593">
    <property type="entry name" value="AAA+_ATPase"/>
</dbReference>
<dbReference type="Proteomes" id="UP000371041">
    <property type="component" value="Chromosome"/>
</dbReference>
<evidence type="ECO:0000256" key="4">
    <source>
        <dbReference type="SAM" id="MobiDB-lite"/>
    </source>
</evidence>
<dbReference type="CDD" id="cd03293">
    <property type="entry name" value="ABC_NrtD_SsuB_transporters"/>
    <property type="match status" value="1"/>
</dbReference>
<dbReference type="AlphaFoldDB" id="A0A5Q3Q3Z9"/>
<dbReference type="PANTHER" id="PTHR42788">
    <property type="entry name" value="TAURINE IMPORT ATP-BINDING PROTEIN-RELATED"/>
    <property type="match status" value="1"/>
</dbReference>
<keyword evidence="2" id="KW-0547">Nucleotide-binding</keyword>
<dbReference type="Pfam" id="PF00005">
    <property type="entry name" value="ABC_tran"/>
    <property type="match status" value="1"/>
</dbReference>
<evidence type="ECO:0000256" key="1">
    <source>
        <dbReference type="ARBA" id="ARBA00022448"/>
    </source>
</evidence>
<feature type="compositionally biased region" description="Basic and acidic residues" evidence="4">
    <location>
        <begin position="426"/>
        <end position="437"/>
    </location>
</feature>
<feature type="compositionally biased region" description="Polar residues" evidence="4">
    <location>
        <begin position="314"/>
        <end position="331"/>
    </location>
</feature>
<name>A0A5Q3Q3Z9_9PSEU</name>
<dbReference type="PANTHER" id="PTHR42788:SF13">
    <property type="entry name" value="ALIPHATIC SULFONATES IMPORT ATP-BINDING PROTEIN SSUB"/>
    <property type="match status" value="1"/>
</dbReference>
<protein>
    <submittedName>
        <fullName evidence="6">ATP-binding cassette domain-containing protein</fullName>
    </submittedName>
</protein>
<dbReference type="PROSITE" id="PS50893">
    <property type="entry name" value="ABC_TRANSPORTER_2"/>
    <property type="match status" value="1"/>
</dbReference>
<dbReference type="Gene3D" id="3.40.50.300">
    <property type="entry name" value="P-loop containing nucleotide triphosphate hydrolases"/>
    <property type="match status" value="1"/>
</dbReference>
<keyword evidence="1" id="KW-0813">Transport</keyword>
<dbReference type="InterPro" id="IPR017871">
    <property type="entry name" value="ABC_transporter-like_CS"/>
</dbReference>
<dbReference type="SUPFAM" id="SSF52540">
    <property type="entry name" value="P-loop containing nucleoside triphosphate hydrolases"/>
    <property type="match status" value="1"/>
</dbReference>
<reference evidence="7" key="1">
    <citation type="submission" date="2019-11" db="EMBL/GenBank/DDBJ databases">
        <title>The complete genome sequence of Saccharopolyspora sp. E2A.</title>
        <authorList>
            <person name="Zhang G."/>
        </authorList>
    </citation>
    <scope>NUCLEOTIDE SEQUENCE [LARGE SCALE GENOMIC DNA]</scope>
    <source>
        <strain evidence="7">E2A</strain>
    </source>
</reference>
<organism evidence="6 7">
    <name type="scientific">Allosaccharopolyspora coralli</name>
    <dbReference type="NCBI Taxonomy" id="2665642"/>
    <lineage>
        <taxon>Bacteria</taxon>
        <taxon>Bacillati</taxon>
        <taxon>Actinomycetota</taxon>
        <taxon>Actinomycetes</taxon>
        <taxon>Pseudonocardiales</taxon>
        <taxon>Pseudonocardiaceae</taxon>
        <taxon>Allosaccharopolyspora</taxon>
    </lineage>
</organism>
<dbReference type="SMART" id="SM00382">
    <property type="entry name" value="AAA"/>
    <property type="match status" value="1"/>
</dbReference>
<dbReference type="InterPro" id="IPR050166">
    <property type="entry name" value="ABC_transporter_ATP-bind"/>
</dbReference>
<sequence>MPTMLDVTGLGHTYAGANGHTAVSDLSFRVEAGELTCIVGPSGCGKSTLLRAIAHLLEPTTGEVRLHGDLVTSVPEDLAVVFQDYGRSLFPWMTVRGNVEFPLRARGLSRTERRERATETLASVGLDASATKYPWQLSGGMQQRVAIARALACRPALLLMDEPFASVDAQTRFELEDLLLRVRREQDTTVLLVTHDIDESVYLGDRILVLSTSPASIVAELPVDLGRERDQISTRESETFVHLRGEVARLLRQPIPAAEAPADAGEPRTRRPRWWRWGRGSTEIPPAAEQRSDAPPAEDVTAASGSDAPEESTADSTAEPETSEDSATTRAAESPVADEPISEEAASEEAGPEDSASERAAAEEPEPADASATEQASEDGSTSETAPAVAPPGESKRARRRRQAQETARAAEAEQPESTPEASTEDTGKSEGTARRA</sequence>
<feature type="region of interest" description="Disordered" evidence="4">
    <location>
        <begin position="254"/>
        <end position="437"/>
    </location>
</feature>